<keyword evidence="1" id="KW-0732">Signal</keyword>
<keyword evidence="4" id="KW-1185">Reference proteome</keyword>
<feature type="signal peptide" evidence="1">
    <location>
        <begin position="1"/>
        <end position="20"/>
    </location>
</feature>
<proteinExistence type="predicted"/>
<evidence type="ECO:0000259" key="2">
    <source>
        <dbReference type="Pfam" id="PF13472"/>
    </source>
</evidence>
<feature type="chain" id="PRO_5047368555" evidence="1">
    <location>
        <begin position="21"/>
        <end position="227"/>
    </location>
</feature>
<dbReference type="InterPro" id="IPR013830">
    <property type="entry name" value="SGNH_hydro"/>
</dbReference>
<accession>A0ABS3YAH3</accession>
<evidence type="ECO:0000256" key="1">
    <source>
        <dbReference type="SAM" id="SignalP"/>
    </source>
</evidence>
<feature type="domain" description="SGNH hydrolase-type esterase" evidence="2">
    <location>
        <begin position="48"/>
        <end position="218"/>
    </location>
</feature>
<dbReference type="PANTHER" id="PTHR30383:SF5">
    <property type="entry name" value="SGNH HYDROLASE-TYPE ESTERASE DOMAIN-CONTAINING PROTEIN"/>
    <property type="match status" value="1"/>
</dbReference>
<organism evidence="3 4">
    <name type="scientific">Chitinophaga chungangae</name>
    <dbReference type="NCBI Taxonomy" id="2821488"/>
    <lineage>
        <taxon>Bacteria</taxon>
        <taxon>Pseudomonadati</taxon>
        <taxon>Bacteroidota</taxon>
        <taxon>Chitinophagia</taxon>
        <taxon>Chitinophagales</taxon>
        <taxon>Chitinophagaceae</taxon>
        <taxon>Chitinophaga</taxon>
    </lineage>
</organism>
<dbReference type="InterPro" id="IPR051532">
    <property type="entry name" value="Ester_Hydrolysis_Enzymes"/>
</dbReference>
<gene>
    <name evidence="3" type="ORF">J7I43_05640</name>
</gene>
<dbReference type="Proteomes" id="UP000679126">
    <property type="component" value="Unassembled WGS sequence"/>
</dbReference>
<dbReference type="SUPFAM" id="SSF52266">
    <property type="entry name" value="SGNH hydrolase"/>
    <property type="match status" value="1"/>
</dbReference>
<dbReference type="InterPro" id="IPR036514">
    <property type="entry name" value="SGNH_hydro_sf"/>
</dbReference>
<keyword evidence="3" id="KW-0378">Hydrolase</keyword>
<protein>
    <submittedName>
        <fullName evidence="3">SGNH/GDSL hydrolase family protein</fullName>
    </submittedName>
</protein>
<name>A0ABS3YAH3_9BACT</name>
<reference evidence="4" key="1">
    <citation type="submission" date="2021-03" db="EMBL/GenBank/DDBJ databases">
        <title>Assistant Professor.</title>
        <authorList>
            <person name="Huq M.A."/>
        </authorList>
    </citation>
    <scope>NUCLEOTIDE SEQUENCE [LARGE SCALE GENOMIC DNA]</scope>
    <source>
        <strain evidence="4">MAH-28</strain>
    </source>
</reference>
<dbReference type="RefSeq" id="WP_209144112.1">
    <property type="nucleotide sequence ID" value="NZ_JAGHKP010000001.1"/>
</dbReference>
<comment type="caution">
    <text evidence="3">The sequence shown here is derived from an EMBL/GenBank/DDBJ whole genome shotgun (WGS) entry which is preliminary data.</text>
</comment>
<dbReference type="Gene3D" id="3.40.50.1110">
    <property type="entry name" value="SGNH hydrolase"/>
    <property type="match status" value="1"/>
</dbReference>
<evidence type="ECO:0000313" key="4">
    <source>
        <dbReference type="Proteomes" id="UP000679126"/>
    </source>
</evidence>
<dbReference type="PANTHER" id="PTHR30383">
    <property type="entry name" value="THIOESTERASE 1/PROTEASE 1/LYSOPHOSPHOLIPASE L1"/>
    <property type="match status" value="1"/>
</dbReference>
<dbReference type="Pfam" id="PF13472">
    <property type="entry name" value="Lipase_GDSL_2"/>
    <property type="match status" value="1"/>
</dbReference>
<dbReference type="GO" id="GO:0016787">
    <property type="term" value="F:hydrolase activity"/>
    <property type="evidence" value="ECO:0007669"/>
    <property type="project" value="UniProtKB-KW"/>
</dbReference>
<evidence type="ECO:0000313" key="3">
    <source>
        <dbReference type="EMBL" id="MBO9151680.1"/>
    </source>
</evidence>
<sequence length="227" mass="25222">MKKHLLAALFILFNIHALPAQDTALLGKVKTALQKTWPNNRAINLVFHGHSVPAGYFATPAVHTLDAYPQQVLRGLKEKYPNAVINVIVTAIGGENSLKGAERFAGDVLVHKPDVLFIDYALNDRALGTEKARAAWEQMIREAQAKNIPVILLTPSPDISTDWKAAGNPLRRHRDQIVALSKQYHTGLVDTYGIFLQQPDVKPLMAQSNHPNEKGHRLIAEGILHWF</sequence>
<dbReference type="EMBL" id="JAGHKP010000001">
    <property type="protein sequence ID" value="MBO9151680.1"/>
    <property type="molecule type" value="Genomic_DNA"/>
</dbReference>